<dbReference type="Proteomes" id="UP000663828">
    <property type="component" value="Unassembled WGS sequence"/>
</dbReference>
<organism evidence="2 3">
    <name type="scientific">Adineta ricciae</name>
    <name type="common">Rotifer</name>
    <dbReference type="NCBI Taxonomy" id="249248"/>
    <lineage>
        <taxon>Eukaryota</taxon>
        <taxon>Metazoa</taxon>
        <taxon>Spiralia</taxon>
        <taxon>Gnathifera</taxon>
        <taxon>Rotifera</taxon>
        <taxon>Eurotatoria</taxon>
        <taxon>Bdelloidea</taxon>
        <taxon>Adinetida</taxon>
        <taxon>Adinetidae</taxon>
        <taxon>Adineta</taxon>
    </lineage>
</organism>
<protein>
    <recommendedName>
        <fullName evidence="4">Ubiquitin-like domain-containing protein</fullName>
    </recommendedName>
</protein>
<keyword evidence="3" id="KW-1185">Reference proteome</keyword>
<gene>
    <name evidence="2" type="ORF">XAT740_LOCUS61524</name>
</gene>
<dbReference type="InterPro" id="IPR029071">
    <property type="entry name" value="Ubiquitin-like_domsf"/>
</dbReference>
<reference evidence="2" key="1">
    <citation type="submission" date="2021-02" db="EMBL/GenBank/DDBJ databases">
        <authorList>
            <person name="Nowell W R."/>
        </authorList>
    </citation>
    <scope>NUCLEOTIDE SEQUENCE</scope>
</reference>
<sequence>MEQDDKPPRYFDLIEKHGNLKPLADISIRAPYLIQVHLVYNQVTYDKEIDVRQTVQQFKKYLQNIFHIPSNRLRVFYVDDVAFNMGFCGPEELKYPQRLLHTYNIHDGDQFHIDVKPDYRKPQPSNQSAHTARRIRKKSTDNSPNSSFSSTSSEDDKISLPFSFDSLQKLSNQKDIDLHHQTFVQLDQLYPSIEKVSEINDDDDDLLSAAAMACNQMKKN</sequence>
<dbReference type="EMBL" id="CAJNOR010016250">
    <property type="protein sequence ID" value="CAF1684576.1"/>
    <property type="molecule type" value="Genomic_DNA"/>
</dbReference>
<evidence type="ECO:0000313" key="3">
    <source>
        <dbReference type="Proteomes" id="UP000663828"/>
    </source>
</evidence>
<proteinExistence type="predicted"/>
<feature type="region of interest" description="Disordered" evidence="1">
    <location>
        <begin position="116"/>
        <end position="156"/>
    </location>
</feature>
<dbReference type="SUPFAM" id="SSF54236">
    <property type="entry name" value="Ubiquitin-like"/>
    <property type="match status" value="1"/>
</dbReference>
<evidence type="ECO:0000256" key="1">
    <source>
        <dbReference type="SAM" id="MobiDB-lite"/>
    </source>
</evidence>
<dbReference type="AlphaFoldDB" id="A0A816H8S5"/>
<comment type="caution">
    <text evidence="2">The sequence shown here is derived from an EMBL/GenBank/DDBJ whole genome shotgun (WGS) entry which is preliminary data.</text>
</comment>
<evidence type="ECO:0008006" key="4">
    <source>
        <dbReference type="Google" id="ProtNLM"/>
    </source>
</evidence>
<evidence type="ECO:0000313" key="2">
    <source>
        <dbReference type="EMBL" id="CAF1684576.1"/>
    </source>
</evidence>
<accession>A0A816H8S5</accession>
<feature type="compositionally biased region" description="Low complexity" evidence="1">
    <location>
        <begin position="141"/>
        <end position="152"/>
    </location>
</feature>
<name>A0A816H8S5_ADIRI</name>
<dbReference type="Gene3D" id="3.10.20.90">
    <property type="entry name" value="Phosphatidylinositol 3-kinase Catalytic Subunit, Chain A, domain 1"/>
    <property type="match status" value="1"/>
</dbReference>